<protein>
    <submittedName>
        <fullName evidence="1">Uncharacterized protein</fullName>
    </submittedName>
</protein>
<evidence type="ECO:0000313" key="2">
    <source>
        <dbReference type="Proteomes" id="UP000647339"/>
    </source>
</evidence>
<accession>A0ABQ1V4F9</accession>
<dbReference type="EMBL" id="BMIU01000014">
    <property type="protein sequence ID" value="GGF38412.1"/>
    <property type="molecule type" value="Genomic_DNA"/>
</dbReference>
<keyword evidence="2" id="KW-1185">Reference proteome</keyword>
<evidence type="ECO:0000313" key="1">
    <source>
        <dbReference type="EMBL" id="GGF38412.1"/>
    </source>
</evidence>
<gene>
    <name evidence="1" type="ORF">GCM10011339_28790</name>
</gene>
<name>A0ABQ1V4F9_9BACT</name>
<organism evidence="1 2">
    <name type="scientific">Echinicola rosea</name>
    <dbReference type="NCBI Taxonomy" id="1807691"/>
    <lineage>
        <taxon>Bacteria</taxon>
        <taxon>Pseudomonadati</taxon>
        <taxon>Bacteroidota</taxon>
        <taxon>Cytophagia</taxon>
        <taxon>Cytophagales</taxon>
        <taxon>Cyclobacteriaceae</taxon>
        <taxon>Echinicola</taxon>
    </lineage>
</organism>
<sequence length="63" mass="7072">MNSVYKDTKSFGDKKVSTKHAIAILAKNSIQVDEDEATVILSFLYLVAKVRGQTREEIDTEIL</sequence>
<comment type="caution">
    <text evidence="1">The sequence shown here is derived from an EMBL/GenBank/DDBJ whole genome shotgun (WGS) entry which is preliminary data.</text>
</comment>
<reference evidence="2" key="1">
    <citation type="journal article" date="2019" name="Int. J. Syst. Evol. Microbiol.">
        <title>The Global Catalogue of Microorganisms (GCM) 10K type strain sequencing project: providing services to taxonomists for standard genome sequencing and annotation.</title>
        <authorList>
            <consortium name="The Broad Institute Genomics Platform"/>
            <consortium name="The Broad Institute Genome Sequencing Center for Infectious Disease"/>
            <person name="Wu L."/>
            <person name="Ma J."/>
        </authorList>
    </citation>
    <scope>NUCLEOTIDE SEQUENCE [LARGE SCALE GENOMIC DNA]</scope>
    <source>
        <strain evidence="2">CGMCC 1.15407</strain>
    </source>
</reference>
<proteinExistence type="predicted"/>
<dbReference type="Proteomes" id="UP000647339">
    <property type="component" value="Unassembled WGS sequence"/>
</dbReference>
<dbReference type="RefSeq" id="WP_137402985.1">
    <property type="nucleotide sequence ID" value="NZ_BMIU01000014.1"/>
</dbReference>